<dbReference type="InterPro" id="IPR023331">
    <property type="entry name" value="Rhabdovirus_ncapsid_C"/>
</dbReference>
<evidence type="ECO:0000256" key="1">
    <source>
        <dbReference type="ARBA" id="ARBA00004192"/>
    </source>
</evidence>
<keyword evidence="7" id="KW-0694">RNA-binding</keyword>
<dbReference type="Gene3D" id="1.10.3570.10">
    <property type="entry name" value="Rhabdovirus nucleocapsid protein like domain"/>
    <property type="match status" value="1"/>
</dbReference>
<dbReference type="EMBL" id="MG600015">
    <property type="protein sequence ID" value="AVM87295.1"/>
    <property type="molecule type" value="Viral_cRNA"/>
</dbReference>
<evidence type="ECO:0000256" key="11">
    <source>
        <dbReference type="ARBA" id="ARBA00033344"/>
    </source>
</evidence>
<proteinExistence type="predicted"/>
<dbReference type="GO" id="GO:1990904">
    <property type="term" value="C:ribonucleoprotein complex"/>
    <property type="evidence" value="ECO:0007669"/>
    <property type="project" value="UniProtKB-KW"/>
</dbReference>
<dbReference type="SUPFAM" id="SSF140809">
    <property type="entry name" value="Rhabdovirus nucleoprotein-like"/>
    <property type="match status" value="1"/>
</dbReference>
<keyword evidence="5" id="KW-0167">Capsid protein</keyword>
<evidence type="ECO:0000256" key="8">
    <source>
        <dbReference type="ARBA" id="ARBA00023086"/>
    </source>
</evidence>
<evidence type="ECO:0000256" key="3">
    <source>
        <dbReference type="ARBA" id="ARBA00014389"/>
    </source>
</evidence>
<keyword evidence="9" id="KW-1035">Host cytoplasm</keyword>
<feature type="domain" description="Rhabdovirus nucleocapsid" evidence="12">
    <location>
        <begin position="20"/>
        <end position="328"/>
    </location>
</feature>
<evidence type="ECO:0000256" key="6">
    <source>
        <dbReference type="ARBA" id="ARBA00022844"/>
    </source>
</evidence>
<evidence type="ECO:0000256" key="4">
    <source>
        <dbReference type="ARBA" id="ARBA00022497"/>
    </source>
</evidence>
<evidence type="ECO:0000259" key="12">
    <source>
        <dbReference type="Pfam" id="PF00945"/>
    </source>
</evidence>
<keyword evidence="8 13" id="KW-0543">Viral nucleoprotein</keyword>
<name>A0A2P1GMR5_9RHAB</name>
<protein>
    <recommendedName>
        <fullName evidence="3">Nucleoprotein</fullName>
    </recommendedName>
    <alternativeName>
        <fullName evidence="11">Nucleocapsid protein</fullName>
    </alternativeName>
</protein>
<dbReference type="InterPro" id="IPR000448">
    <property type="entry name" value="Rhabdo_ncapsid"/>
</dbReference>
<dbReference type="InterPro" id="IPR035961">
    <property type="entry name" value="Rhabdovirus_nucleoprotein-like"/>
</dbReference>
<evidence type="ECO:0000256" key="5">
    <source>
        <dbReference type="ARBA" id="ARBA00022561"/>
    </source>
</evidence>
<keyword evidence="10" id="KW-0687">Ribonucleoprotein</keyword>
<sequence>MVIQVYDFDKKIYVDAISTVPVSVIAPEYYPESEPSKKIVFTYGKGPGWTIELAANTIYDDLRSSAVCDPNVQIYFLAEFLKTKKYIACDNITVGSFSAKKGESLTAELYIQFEAQDRPDWKPLKNLSDDLKKIYDGLTLWLLIQVRLWNSIGDNRRVKYSQDVIEHVKRISGQPPFNIDQGTIRILPVDPEYYSASKDNNDIGFLAAAYDYFSIVSSTELEIRIRIATLTTRFEDHMALNQLANLSIAIQLSLEDFFKLIVTAGAARDLLHITKPGQGIDKRWSLTPYSRSMNLVAKSYYSLTENPHFCTLISVFLGSIGNKNQFYITKTNVYVDCEITLGYKIAQYLGLTEKFARYVKGSEDSIGPLHVPLPDTPKETSIDEIAKKLIEEMRAQGGRPNRMELEQMVAIVRSLEDRPGTLQEYIKTMTPCEEKENVWPE</sequence>
<evidence type="ECO:0000256" key="7">
    <source>
        <dbReference type="ARBA" id="ARBA00022884"/>
    </source>
</evidence>
<keyword evidence="4" id="KW-1139">Helical capsid protein</keyword>
<dbReference type="GO" id="GO:0003723">
    <property type="term" value="F:RNA binding"/>
    <property type="evidence" value="ECO:0007669"/>
    <property type="project" value="UniProtKB-KW"/>
</dbReference>
<comment type="subcellular location">
    <subcellularLocation>
        <location evidence="1">Host cytoplasm</location>
    </subcellularLocation>
    <subcellularLocation>
        <location evidence="2">Virion</location>
    </subcellularLocation>
</comment>
<dbReference type="GO" id="GO:0019029">
    <property type="term" value="C:helical viral capsid"/>
    <property type="evidence" value="ECO:0007669"/>
    <property type="project" value="UniProtKB-KW"/>
</dbReference>
<keyword evidence="6" id="KW-0946">Virion</keyword>
<accession>A0A2P1GMR5</accession>
<dbReference type="GO" id="GO:0019013">
    <property type="term" value="C:viral nucleocapsid"/>
    <property type="evidence" value="ECO:0007669"/>
    <property type="project" value="UniProtKB-KW"/>
</dbReference>
<evidence type="ECO:0000313" key="13">
    <source>
        <dbReference type="EMBL" id="AVM87295.1"/>
    </source>
</evidence>
<dbReference type="Gene3D" id="1.10.3610.10">
    <property type="entry name" value="Nucleoprotein"/>
    <property type="match status" value="1"/>
</dbReference>
<reference evidence="13" key="1">
    <citation type="journal article" date="2018" name="Nature">
        <title>The evolutionary history of vertebrate RNA viruses.</title>
        <authorList>
            <person name="Shi M."/>
            <person name="Lin X.D."/>
            <person name="Chen X."/>
            <person name="Tian J.H."/>
            <person name="Chen L.J."/>
            <person name="Li K."/>
            <person name="Wang W."/>
            <person name="Eden J.S."/>
            <person name="Shen J.J."/>
            <person name="Liu L."/>
            <person name="Holmes E.C."/>
            <person name="Zhang Y.Z."/>
        </authorList>
    </citation>
    <scope>NUCLEOTIDE SEQUENCE</scope>
    <source>
        <strain evidence="13">BHNC4885</strain>
    </source>
</reference>
<dbReference type="InterPro" id="IPR023330">
    <property type="entry name" value="Rhabdovirus_ncapsid_N"/>
</dbReference>
<organism evidence="13">
    <name type="scientific">Fujian dimarhabdovirus</name>
    <dbReference type="NCBI Taxonomy" id="2116366"/>
    <lineage>
        <taxon>Viruses</taxon>
        <taxon>Riboviria</taxon>
        <taxon>Orthornavirae</taxon>
        <taxon>Negarnaviricota</taxon>
        <taxon>Haploviricotina</taxon>
        <taxon>Monjiviricetes</taxon>
        <taxon>Mononegavirales</taxon>
        <taxon>Rhabdoviridae</taxon>
        <taxon>Rhabdoviridae incertae sedis</taxon>
        <taxon>Betaplatrhavirus</taxon>
        <taxon>Betaplatrhavirus fujian</taxon>
    </lineage>
</organism>
<dbReference type="Pfam" id="PF00945">
    <property type="entry name" value="Rhabdo_ncap"/>
    <property type="match status" value="1"/>
</dbReference>
<evidence type="ECO:0000256" key="9">
    <source>
        <dbReference type="ARBA" id="ARBA00023200"/>
    </source>
</evidence>
<evidence type="ECO:0000256" key="2">
    <source>
        <dbReference type="ARBA" id="ARBA00004328"/>
    </source>
</evidence>
<dbReference type="GO" id="GO:0030430">
    <property type="term" value="C:host cell cytoplasm"/>
    <property type="evidence" value="ECO:0007669"/>
    <property type="project" value="UniProtKB-SubCell"/>
</dbReference>
<evidence type="ECO:0000256" key="10">
    <source>
        <dbReference type="ARBA" id="ARBA00023274"/>
    </source>
</evidence>